<evidence type="ECO:0000313" key="2">
    <source>
        <dbReference type="EMBL" id="UUI71476.1"/>
    </source>
</evidence>
<evidence type="ECO:0000256" key="1">
    <source>
        <dbReference type="SAM" id="MobiDB-lite"/>
    </source>
</evidence>
<evidence type="ECO:0000313" key="3">
    <source>
        <dbReference type="Proteomes" id="UP001316384"/>
    </source>
</evidence>
<keyword evidence="3" id="KW-1185">Reference proteome</keyword>
<accession>A0ABY5KLX2</accession>
<dbReference type="Proteomes" id="UP001316384">
    <property type="component" value="Chromosome"/>
</dbReference>
<protein>
    <submittedName>
        <fullName evidence="2">Uncharacterized protein</fullName>
    </submittedName>
</protein>
<proteinExistence type="predicted"/>
<feature type="region of interest" description="Disordered" evidence="1">
    <location>
        <begin position="1"/>
        <end position="75"/>
    </location>
</feature>
<sequence length="75" mass="7534">MSVPDDSTTPTPDDTAVPTPDDTAVPTPDGVPDPVTSTAPQAEPAPDEDQDATRQPADQGTILPVPGNRASTGVA</sequence>
<reference evidence="2 3" key="1">
    <citation type="submission" date="2022-07" db="EMBL/GenBank/DDBJ databases">
        <title>Novel species in genus cellulomonas.</title>
        <authorList>
            <person name="Ye L."/>
        </authorList>
    </citation>
    <scope>NUCLEOTIDE SEQUENCE [LARGE SCALE GENOMIC DNA]</scope>
    <source>
        <strain evidence="3">zg-B89</strain>
    </source>
</reference>
<dbReference type="EMBL" id="CP101987">
    <property type="protein sequence ID" value="UUI71476.1"/>
    <property type="molecule type" value="Genomic_DNA"/>
</dbReference>
<dbReference type="RefSeq" id="WP_227575240.1">
    <property type="nucleotide sequence ID" value="NZ_CP101987.1"/>
</dbReference>
<feature type="compositionally biased region" description="Low complexity" evidence="1">
    <location>
        <begin position="1"/>
        <end position="38"/>
    </location>
</feature>
<gene>
    <name evidence="2" type="ORF">NP048_17050</name>
</gene>
<organism evidence="2 3">
    <name type="scientific">Cellulomonas xiejunii</name>
    <dbReference type="NCBI Taxonomy" id="2968083"/>
    <lineage>
        <taxon>Bacteria</taxon>
        <taxon>Bacillati</taxon>
        <taxon>Actinomycetota</taxon>
        <taxon>Actinomycetes</taxon>
        <taxon>Micrococcales</taxon>
        <taxon>Cellulomonadaceae</taxon>
        <taxon>Cellulomonas</taxon>
    </lineage>
</organism>
<name>A0ABY5KLX2_9CELL</name>